<reference evidence="5 6" key="1">
    <citation type="submission" date="2017-05" db="EMBL/GenBank/DDBJ databases">
        <title>Complete and WGS of Bordetella genogroups.</title>
        <authorList>
            <person name="Spilker T."/>
            <person name="LiPuma J."/>
        </authorList>
    </citation>
    <scope>NUCLEOTIDE SEQUENCE [LARGE SCALE GENOMIC DNA]</scope>
    <source>
        <strain evidence="5 6">AU9919</strain>
    </source>
</reference>
<dbReference type="RefSeq" id="WP_094837778.1">
    <property type="nucleotide sequence ID" value="NZ_NEVQ01000012.1"/>
</dbReference>
<dbReference type="CDD" id="cd04673">
    <property type="entry name" value="NUDIX_ADPRase"/>
    <property type="match status" value="1"/>
</dbReference>
<dbReference type="PANTHER" id="PTHR43736">
    <property type="entry name" value="ADP-RIBOSE PYROPHOSPHATASE"/>
    <property type="match status" value="1"/>
</dbReference>
<evidence type="ECO:0000256" key="1">
    <source>
        <dbReference type="ARBA" id="ARBA00001946"/>
    </source>
</evidence>
<proteinExistence type="inferred from homology"/>
<comment type="similarity">
    <text evidence="3">Belongs to the Nudix hydrolase family.</text>
</comment>
<dbReference type="InterPro" id="IPR000086">
    <property type="entry name" value="NUDIX_hydrolase_dom"/>
</dbReference>
<dbReference type="GO" id="GO:0016787">
    <property type="term" value="F:hydrolase activity"/>
    <property type="evidence" value="ECO:0007669"/>
    <property type="project" value="UniProtKB-KW"/>
</dbReference>
<sequence>MSDSSYPSSSAQPVPRPIAGTIAAVFHDEKILLVRRANPPDAGSWGFPGGKIKIGETIKSAAVRELLEETGVRAEAHRVFTAVDVFGRDDKGQLRQHFVLIAVLCKWQSGAPVGGDDALEAKWFALEELNECKLAMSLNVAEVAHQAAAVFAQEIAQR</sequence>
<protein>
    <submittedName>
        <fullName evidence="5">ADP-ribose pyrophosphatase</fullName>
    </submittedName>
</protein>
<feature type="domain" description="Nudix hydrolase" evidence="4">
    <location>
        <begin position="16"/>
        <end position="148"/>
    </location>
</feature>
<dbReference type="EMBL" id="NEVQ01000012">
    <property type="protein sequence ID" value="OZI57724.1"/>
    <property type="molecule type" value="Genomic_DNA"/>
</dbReference>
<name>A0A261U718_9BORD</name>
<dbReference type="AlphaFoldDB" id="A0A261U718"/>
<comment type="caution">
    <text evidence="5">The sequence shown here is derived from an EMBL/GenBank/DDBJ whole genome shotgun (WGS) entry which is preliminary data.</text>
</comment>
<evidence type="ECO:0000256" key="3">
    <source>
        <dbReference type="RuleBase" id="RU003476"/>
    </source>
</evidence>
<gene>
    <name evidence="5" type="ORF">CAL20_10155</name>
</gene>
<dbReference type="Gene3D" id="3.90.79.10">
    <property type="entry name" value="Nucleoside Triphosphate Pyrophosphohydrolase"/>
    <property type="match status" value="1"/>
</dbReference>
<keyword evidence="2 3" id="KW-0378">Hydrolase</keyword>
<dbReference type="Proteomes" id="UP000216885">
    <property type="component" value="Unassembled WGS sequence"/>
</dbReference>
<dbReference type="PROSITE" id="PS51462">
    <property type="entry name" value="NUDIX"/>
    <property type="match status" value="1"/>
</dbReference>
<keyword evidence="6" id="KW-1185">Reference proteome</keyword>
<evidence type="ECO:0000256" key="2">
    <source>
        <dbReference type="ARBA" id="ARBA00022801"/>
    </source>
</evidence>
<dbReference type="PROSITE" id="PS00893">
    <property type="entry name" value="NUDIX_BOX"/>
    <property type="match status" value="1"/>
</dbReference>
<dbReference type="InterPro" id="IPR020084">
    <property type="entry name" value="NUDIX_hydrolase_CS"/>
</dbReference>
<dbReference type="PANTHER" id="PTHR43736:SF1">
    <property type="entry name" value="DIHYDRONEOPTERIN TRIPHOSPHATE DIPHOSPHATASE"/>
    <property type="match status" value="1"/>
</dbReference>
<evidence type="ECO:0000259" key="4">
    <source>
        <dbReference type="PROSITE" id="PS51462"/>
    </source>
</evidence>
<evidence type="ECO:0000313" key="6">
    <source>
        <dbReference type="Proteomes" id="UP000216885"/>
    </source>
</evidence>
<comment type="cofactor">
    <cofactor evidence="1">
        <name>Mg(2+)</name>
        <dbReference type="ChEBI" id="CHEBI:18420"/>
    </cofactor>
</comment>
<dbReference type="InterPro" id="IPR015797">
    <property type="entry name" value="NUDIX_hydrolase-like_dom_sf"/>
</dbReference>
<dbReference type="SUPFAM" id="SSF55811">
    <property type="entry name" value="Nudix"/>
    <property type="match status" value="1"/>
</dbReference>
<dbReference type="PRINTS" id="PR00502">
    <property type="entry name" value="NUDIXFAMILY"/>
</dbReference>
<evidence type="ECO:0000313" key="5">
    <source>
        <dbReference type="EMBL" id="OZI57724.1"/>
    </source>
</evidence>
<dbReference type="Pfam" id="PF00293">
    <property type="entry name" value="NUDIX"/>
    <property type="match status" value="1"/>
</dbReference>
<organism evidence="5 6">
    <name type="scientific">Bordetella genomosp. 4</name>
    <dbReference type="NCBI Taxonomy" id="463044"/>
    <lineage>
        <taxon>Bacteria</taxon>
        <taxon>Pseudomonadati</taxon>
        <taxon>Pseudomonadota</taxon>
        <taxon>Betaproteobacteria</taxon>
        <taxon>Burkholderiales</taxon>
        <taxon>Alcaligenaceae</taxon>
        <taxon>Bordetella</taxon>
    </lineage>
</organism>
<dbReference type="InterPro" id="IPR020476">
    <property type="entry name" value="Nudix_hydrolase"/>
</dbReference>
<accession>A0A261U718</accession>